<feature type="chain" id="PRO_5006994087" description="Peroxidase" evidence="5">
    <location>
        <begin position="24"/>
        <end position="558"/>
    </location>
</feature>
<keyword evidence="2" id="KW-0408">Iron</keyword>
<proteinExistence type="inferred from homology"/>
<evidence type="ECO:0000256" key="1">
    <source>
        <dbReference type="ARBA" id="ARBA00022559"/>
    </source>
</evidence>
<sequence>MRIMLQSLLKPSFLLSLIPLVHALDPKTVIDANGISLFDKIEEIERQLLQPATLNSLVLPCSLNAQADPNEGQQTSAEWVRTVFHDCITKGIAGPGLGGLDASIGFESDRPENIGVFVNVTIGQFDQFNTVFLSISDLIGVGLADSLATCANDHRRLPLRVGRVDATGPGPAGVPGPADTFAFALAAFNRAGFSQSEMIQAIACGHSLGGVHGSDFPDIGGPTGIDPNTSGRKPFDSSPDVFDNTGVNEYISGTGLKGGPLVVGLNSTENSDLRIFSSDGNATIKAMLTPQSFEDTCFTIFAKMMATVPAAVTLSDPFQVRPWIMRESHLDLTSAGAVQFSGIISAHGASTPPNTATYVYGTNGGGNTGQKTSGAGVILPGSSLSPNQPPDASGIGYGVIKDYSFSDIITGQGVTSLTVTSSGSTYSGAINTNIFILPSQSFQQQNSGTGTGPWMVRVAILSSLTTATSVPVATVWHRAPQVGSKASKIVIKTSNMAFEKTLGSYKIYKASSFSSGANPPLNQESGHFRIKLGSTQTSAIVATTLFKTTCTQNDISLC</sequence>
<keyword evidence="2" id="KW-0479">Metal-binding</keyword>
<dbReference type="KEGG" id="glz:GLAREA_10708"/>
<evidence type="ECO:0000259" key="6">
    <source>
        <dbReference type="PROSITE" id="PS50873"/>
    </source>
</evidence>
<dbReference type="AlphaFoldDB" id="S3E9M1"/>
<evidence type="ECO:0000313" key="7">
    <source>
        <dbReference type="EMBL" id="EPE35013.1"/>
    </source>
</evidence>
<dbReference type="OrthoDB" id="5985073at2759"/>
<dbReference type="EC" id="1.11.1.-" evidence="5"/>
<keyword evidence="5" id="KW-0732">Signal</keyword>
<dbReference type="Pfam" id="PF00141">
    <property type="entry name" value="peroxidase"/>
    <property type="match status" value="1"/>
</dbReference>
<dbReference type="GeneID" id="19469754"/>
<dbReference type="EMBL" id="KE145355">
    <property type="protein sequence ID" value="EPE35013.1"/>
    <property type="molecule type" value="Genomic_DNA"/>
</dbReference>
<reference evidence="7 8" key="1">
    <citation type="journal article" date="2013" name="BMC Genomics">
        <title>Genomics-driven discovery of the pneumocandin biosynthetic gene cluster in the fungus Glarea lozoyensis.</title>
        <authorList>
            <person name="Chen L."/>
            <person name="Yue Q."/>
            <person name="Zhang X."/>
            <person name="Xiang M."/>
            <person name="Wang C."/>
            <person name="Li S."/>
            <person name="Che Y."/>
            <person name="Ortiz-Lopez F.J."/>
            <person name="Bills G.F."/>
            <person name="Liu X."/>
            <person name="An Z."/>
        </authorList>
    </citation>
    <scope>NUCLEOTIDE SEQUENCE [LARGE SCALE GENOMIC DNA]</scope>
    <source>
        <strain evidence="8">ATCC 20868 / MF5171</strain>
    </source>
</reference>
<name>S3E9M1_GLAL2</name>
<dbReference type="Gene3D" id="1.10.420.10">
    <property type="entry name" value="Peroxidase, domain 2"/>
    <property type="match status" value="1"/>
</dbReference>
<keyword evidence="1 5" id="KW-0575">Peroxidase</keyword>
<evidence type="ECO:0000313" key="8">
    <source>
        <dbReference type="Proteomes" id="UP000016922"/>
    </source>
</evidence>
<organism evidence="7 8">
    <name type="scientific">Glarea lozoyensis (strain ATCC 20868 / MF5171)</name>
    <dbReference type="NCBI Taxonomy" id="1116229"/>
    <lineage>
        <taxon>Eukaryota</taxon>
        <taxon>Fungi</taxon>
        <taxon>Dikarya</taxon>
        <taxon>Ascomycota</taxon>
        <taxon>Pezizomycotina</taxon>
        <taxon>Leotiomycetes</taxon>
        <taxon>Helotiales</taxon>
        <taxon>Helotiaceae</taxon>
        <taxon>Glarea</taxon>
    </lineage>
</organism>
<feature type="domain" description="Plant heme peroxidase family profile" evidence="6">
    <location>
        <begin position="75"/>
        <end position="256"/>
    </location>
</feature>
<dbReference type="PANTHER" id="PTHR31356">
    <property type="entry name" value="THYLAKOID LUMENAL 29 KDA PROTEIN, CHLOROPLASTIC-RELATED"/>
    <property type="match status" value="1"/>
</dbReference>
<dbReference type="PROSITE" id="PS50873">
    <property type="entry name" value="PEROXIDASE_4"/>
    <property type="match status" value="1"/>
</dbReference>
<protein>
    <recommendedName>
        <fullName evidence="5">Peroxidase</fullName>
        <ecNumber evidence="5">1.11.1.-</ecNumber>
    </recommendedName>
</protein>
<dbReference type="RefSeq" id="XP_008078000.1">
    <property type="nucleotide sequence ID" value="XM_008079809.1"/>
</dbReference>
<evidence type="ECO:0000256" key="2">
    <source>
        <dbReference type="ARBA" id="ARBA00022617"/>
    </source>
</evidence>
<dbReference type="HOGENOM" id="CLU_004824_4_0_1"/>
<evidence type="ECO:0000256" key="4">
    <source>
        <dbReference type="RuleBase" id="RU004241"/>
    </source>
</evidence>
<dbReference type="GO" id="GO:0004601">
    <property type="term" value="F:peroxidase activity"/>
    <property type="evidence" value="ECO:0007669"/>
    <property type="project" value="UniProtKB-KW"/>
</dbReference>
<dbReference type="InterPro" id="IPR010255">
    <property type="entry name" value="Haem_peroxidase_sf"/>
</dbReference>
<keyword evidence="8" id="KW-1185">Reference proteome</keyword>
<dbReference type="GO" id="GO:0020037">
    <property type="term" value="F:heme binding"/>
    <property type="evidence" value="ECO:0007669"/>
    <property type="project" value="UniProtKB-UniRule"/>
</dbReference>
<dbReference type="eggNOG" id="ENOG502QUVG">
    <property type="taxonomic scope" value="Eukaryota"/>
</dbReference>
<evidence type="ECO:0000256" key="3">
    <source>
        <dbReference type="ARBA" id="ARBA00023002"/>
    </source>
</evidence>
<dbReference type="Gene3D" id="1.10.520.10">
    <property type="match status" value="1"/>
</dbReference>
<dbReference type="GO" id="GO:0000302">
    <property type="term" value="P:response to reactive oxygen species"/>
    <property type="evidence" value="ECO:0007669"/>
    <property type="project" value="TreeGrafter"/>
</dbReference>
<dbReference type="PANTHER" id="PTHR31356:SF53">
    <property type="entry name" value="HEME PEROXIDASE"/>
    <property type="match status" value="1"/>
</dbReference>
<dbReference type="PRINTS" id="PR00458">
    <property type="entry name" value="PEROXIDASE"/>
</dbReference>
<feature type="signal peptide" evidence="5">
    <location>
        <begin position="1"/>
        <end position="23"/>
    </location>
</feature>
<dbReference type="InterPro" id="IPR044831">
    <property type="entry name" value="Ccp1-like"/>
</dbReference>
<dbReference type="GO" id="GO:0034599">
    <property type="term" value="P:cellular response to oxidative stress"/>
    <property type="evidence" value="ECO:0007669"/>
    <property type="project" value="InterPro"/>
</dbReference>
<accession>S3E9M1</accession>
<dbReference type="GO" id="GO:0042744">
    <property type="term" value="P:hydrogen peroxide catabolic process"/>
    <property type="evidence" value="ECO:0007669"/>
    <property type="project" value="TreeGrafter"/>
</dbReference>
<dbReference type="OMA" id="QSFEDTC"/>
<comment type="similarity">
    <text evidence="4">Belongs to the peroxidase family.</text>
</comment>
<dbReference type="SUPFAM" id="SSF48113">
    <property type="entry name" value="Heme-dependent peroxidases"/>
    <property type="match status" value="1"/>
</dbReference>
<dbReference type="Proteomes" id="UP000016922">
    <property type="component" value="Unassembled WGS sequence"/>
</dbReference>
<evidence type="ECO:0000256" key="5">
    <source>
        <dbReference type="RuleBase" id="RU363051"/>
    </source>
</evidence>
<dbReference type="GO" id="GO:0046872">
    <property type="term" value="F:metal ion binding"/>
    <property type="evidence" value="ECO:0007669"/>
    <property type="project" value="UniProtKB-UniRule"/>
</dbReference>
<keyword evidence="2" id="KW-0349">Heme</keyword>
<keyword evidence="3 5" id="KW-0560">Oxidoreductase</keyword>
<dbReference type="InterPro" id="IPR002016">
    <property type="entry name" value="Haem_peroxidase"/>
</dbReference>
<gene>
    <name evidence="7" type="ORF">GLAREA_10708</name>
</gene>